<accession>A0A6G0WKL6</accession>
<dbReference type="EMBL" id="VJMJ01000188">
    <property type="protein sequence ID" value="KAF0727795.1"/>
    <property type="molecule type" value="Genomic_DNA"/>
</dbReference>
<keyword evidence="2" id="KW-1133">Transmembrane helix</keyword>
<feature type="compositionally biased region" description="Basic and acidic residues" evidence="1">
    <location>
        <begin position="77"/>
        <end position="88"/>
    </location>
</feature>
<keyword evidence="4" id="KW-1185">Reference proteome</keyword>
<sequence length="366" mass="41532">MRRRGRGGVLTRSQRQLMELQGYAKEEKEMGDEVLDEYIEQLDEKIDAAHAQDDMSWEDYESSSDDEGASDDDETDGEYRPRRQEKPQRASRTTSGFVSHVFWSSLGLVLIFPIFYYRWKYSSYPMNSSSFVTYFLKAIFNWITLFLLVCFVFAGVCNTSAFVNGSLFKLPLSVDECALDLWSDVSTCVITYGQDCIKEPRCQLPVGRFIGALVSLFFVFRFYSGRVQFLVSSLFALHHGIQQWQQYHIPAQDSNQLRILSIDPAYAYANETIHILVDGQNLYEGLSIGWVPYWGCSQHTTLSDCHVDLVAPLRHGGVSVAFPTVDQYTICVMPTGEAGAKASICFDSVRLRSKDSKSRPGWSLTT</sequence>
<feature type="transmembrane region" description="Helical" evidence="2">
    <location>
        <begin position="139"/>
        <end position="163"/>
    </location>
</feature>
<name>A0A6G0WKL6_9STRA</name>
<reference evidence="3 4" key="1">
    <citation type="submission" date="2019-07" db="EMBL/GenBank/DDBJ databases">
        <title>Genomics analysis of Aphanomyces spp. identifies a new class of oomycete effector associated with host adaptation.</title>
        <authorList>
            <person name="Gaulin E."/>
        </authorList>
    </citation>
    <scope>NUCLEOTIDE SEQUENCE [LARGE SCALE GENOMIC DNA]</scope>
    <source>
        <strain evidence="3 4">ATCC 201684</strain>
    </source>
</reference>
<feature type="transmembrane region" description="Helical" evidence="2">
    <location>
        <begin position="206"/>
        <end position="223"/>
    </location>
</feature>
<evidence type="ECO:0000256" key="2">
    <source>
        <dbReference type="SAM" id="Phobius"/>
    </source>
</evidence>
<protein>
    <submittedName>
        <fullName evidence="3">Uncharacterized protein</fullName>
    </submittedName>
</protein>
<dbReference type="AlphaFoldDB" id="A0A6G0WKL6"/>
<dbReference type="Proteomes" id="UP000481153">
    <property type="component" value="Unassembled WGS sequence"/>
</dbReference>
<evidence type="ECO:0000313" key="3">
    <source>
        <dbReference type="EMBL" id="KAF0727795.1"/>
    </source>
</evidence>
<organism evidence="3 4">
    <name type="scientific">Aphanomyces euteiches</name>
    <dbReference type="NCBI Taxonomy" id="100861"/>
    <lineage>
        <taxon>Eukaryota</taxon>
        <taxon>Sar</taxon>
        <taxon>Stramenopiles</taxon>
        <taxon>Oomycota</taxon>
        <taxon>Saprolegniomycetes</taxon>
        <taxon>Saprolegniales</taxon>
        <taxon>Verrucalvaceae</taxon>
        <taxon>Aphanomyces</taxon>
    </lineage>
</organism>
<evidence type="ECO:0000313" key="4">
    <source>
        <dbReference type="Proteomes" id="UP000481153"/>
    </source>
</evidence>
<dbReference type="VEuPathDB" id="FungiDB:AeMF1_019127"/>
<feature type="region of interest" description="Disordered" evidence="1">
    <location>
        <begin position="49"/>
        <end position="91"/>
    </location>
</feature>
<keyword evidence="2" id="KW-0472">Membrane</keyword>
<comment type="caution">
    <text evidence="3">The sequence shown here is derived from an EMBL/GenBank/DDBJ whole genome shotgun (WGS) entry which is preliminary data.</text>
</comment>
<feature type="compositionally biased region" description="Acidic residues" evidence="1">
    <location>
        <begin position="55"/>
        <end position="76"/>
    </location>
</feature>
<proteinExistence type="predicted"/>
<evidence type="ECO:0000256" key="1">
    <source>
        <dbReference type="SAM" id="MobiDB-lite"/>
    </source>
</evidence>
<keyword evidence="2" id="KW-0812">Transmembrane</keyword>
<feature type="transmembrane region" description="Helical" evidence="2">
    <location>
        <begin position="97"/>
        <end position="119"/>
    </location>
</feature>
<gene>
    <name evidence="3" type="ORF">Ae201684_014231</name>
</gene>